<reference evidence="2 3" key="1">
    <citation type="submission" date="2019-04" db="EMBL/GenBank/DDBJ databases">
        <title>Draft genome of the big-headed turtle Platysternon megacephalum.</title>
        <authorList>
            <person name="Gong S."/>
        </authorList>
    </citation>
    <scope>NUCLEOTIDE SEQUENCE [LARGE SCALE GENOMIC DNA]</scope>
    <source>
        <strain evidence="2">DO16091913</strain>
        <tissue evidence="2">Muscle</tissue>
    </source>
</reference>
<organism evidence="2 3">
    <name type="scientific">Platysternon megacephalum</name>
    <name type="common">big-headed turtle</name>
    <dbReference type="NCBI Taxonomy" id="55544"/>
    <lineage>
        <taxon>Eukaryota</taxon>
        <taxon>Metazoa</taxon>
        <taxon>Chordata</taxon>
        <taxon>Craniata</taxon>
        <taxon>Vertebrata</taxon>
        <taxon>Euteleostomi</taxon>
        <taxon>Archelosauria</taxon>
        <taxon>Testudinata</taxon>
        <taxon>Testudines</taxon>
        <taxon>Cryptodira</taxon>
        <taxon>Durocryptodira</taxon>
        <taxon>Testudinoidea</taxon>
        <taxon>Platysternidae</taxon>
        <taxon>Platysternon</taxon>
    </lineage>
</organism>
<dbReference type="OrthoDB" id="9450965at2759"/>
<evidence type="ECO:0000256" key="1">
    <source>
        <dbReference type="SAM" id="MobiDB-lite"/>
    </source>
</evidence>
<name>A0A4D9DM88_9SAUR</name>
<feature type="compositionally biased region" description="Polar residues" evidence="1">
    <location>
        <begin position="125"/>
        <end position="141"/>
    </location>
</feature>
<keyword evidence="3" id="KW-1185">Reference proteome</keyword>
<proteinExistence type="predicted"/>
<protein>
    <submittedName>
        <fullName evidence="2">Coronin-1A</fullName>
    </submittedName>
</protein>
<reference evidence="2 3" key="2">
    <citation type="submission" date="2019-04" db="EMBL/GenBank/DDBJ databases">
        <title>The genome sequence of big-headed turtle.</title>
        <authorList>
            <person name="Gong S."/>
        </authorList>
    </citation>
    <scope>NUCLEOTIDE SEQUENCE [LARGE SCALE GENOMIC DNA]</scope>
    <source>
        <strain evidence="2">DO16091913</strain>
        <tissue evidence="2">Muscle</tissue>
    </source>
</reference>
<feature type="compositionally biased region" description="Polar residues" evidence="1">
    <location>
        <begin position="266"/>
        <end position="275"/>
    </location>
</feature>
<feature type="region of interest" description="Disordered" evidence="1">
    <location>
        <begin position="125"/>
        <end position="402"/>
    </location>
</feature>
<dbReference type="Proteomes" id="UP000297703">
    <property type="component" value="Unassembled WGS sequence"/>
</dbReference>
<comment type="caution">
    <text evidence="2">The sequence shown here is derived from an EMBL/GenBank/DDBJ whole genome shotgun (WGS) entry which is preliminary data.</text>
</comment>
<feature type="compositionally biased region" description="Polar residues" evidence="1">
    <location>
        <begin position="308"/>
        <end position="318"/>
    </location>
</feature>
<evidence type="ECO:0000313" key="3">
    <source>
        <dbReference type="Proteomes" id="UP000297703"/>
    </source>
</evidence>
<sequence>MLETLPILPSYPSPISATPWTLDHPSTGGLSSITVPVRLDALSYLLNSALLGACMARTQTPLSGGQGPLATGQGGPTPFSLGSRCHPHCCCSPQPACANAPQPSGTQPAWVGCCGCGAMGQSSTSCSQEASRGRANGQNFSPRWDQPGSASPRGWGENRRAGGQKDFSRPWGSWKLRGEVDSTPWKAGLGGSRNGPGRAQDWGYAPRKRNQDGRLWGTPEAKRWSSGWPQRRGSGAEETEPAKATGEDWEEDYKGSAAQGSILEEATSSQPNLPASQGGEDWEKEYEESREPPKSAPAVPPLPEVASKAQTASLQEKTTPLPPSKDSSFSSYLQNLFTDLPRESSTVSDPCQERQPYGDAAESGTRPPEGGGQRGQVSAKLGDFTARSVDPSRSAVENEDKS</sequence>
<evidence type="ECO:0000313" key="2">
    <source>
        <dbReference type="EMBL" id="TFJ97397.1"/>
    </source>
</evidence>
<dbReference type="EMBL" id="QXTE01000498">
    <property type="protein sequence ID" value="TFJ97397.1"/>
    <property type="molecule type" value="Genomic_DNA"/>
</dbReference>
<accession>A0A4D9DM88</accession>
<feature type="compositionally biased region" description="Pro residues" evidence="1">
    <location>
        <begin position="294"/>
        <end position="303"/>
    </location>
</feature>
<dbReference type="AlphaFoldDB" id="A0A4D9DM88"/>
<feature type="compositionally biased region" description="Polar residues" evidence="1">
    <location>
        <begin position="325"/>
        <end position="349"/>
    </location>
</feature>
<gene>
    <name evidence="2" type="ORF">DR999_PMT20773</name>
</gene>